<accession>E1QHH7</accession>
<evidence type="ECO:0000313" key="2">
    <source>
        <dbReference type="EMBL" id="ADK85020.1"/>
    </source>
</evidence>
<dbReference type="HOGENOM" id="CLU_066206_2_1_7"/>
<dbReference type="EMBL" id="CP002085">
    <property type="protein sequence ID" value="ADK85020.1"/>
    <property type="molecule type" value="Genomic_DNA"/>
</dbReference>
<keyword evidence="3" id="KW-1185">Reference proteome</keyword>
<keyword evidence="1" id="KW-0732">Signal</keyword>
<evidence type="ECO:0000256" key="1">
    <source>
        <dbReference type="SAM" id="SignalP"/>
    </source>
</evidence>
<organism evidence="2 3">
    <name type="scientific">Desulfarculus baarsii (strain ATCC 33931 / DSM 2075 / LMG 7858 / VKM B-1802 / 2st14)</name>
    <dbReference type="NCBI Taxonomy" id="644282"/>
    <lineage>
        <taxon>Bacteria</taxon>
        <taxon>Pseudomonadati</taxon>
        <taxon>Thermodesulfobacteriota</taxon>
        <taxon>Desulfarculia</taxon>
        <taxon>Desulfarculales</taxon>
        <taxon>Desulfarculaceae</taxon>
        <taxon>Desulfarculus</taxon>
    </lineage>
</organism>
<dbReference type="Proteomes" id="UP000009047">
    <property type="component" value="Chromosome"/>
</dbReference>
<evidence type="ECO:0008006" key="4">
    <source>
        <dbReference type="Google" id="ProtNLM"/>
    </source>
</evidence>
<protein>
    <recommendedName>
        <fullName evidence="4">Transporter</fullName>
    </recommendedName>
</protein>
<feature type="signal peptide" evidence="1">
    <location>
        <begin position="1"/>
        <end position="27"/>
    </location>
</feature>
<dbReference type="KEGG" id="dbr:Deba_1652"/>
<name>E1QHH7_DESB2</name>
<evidence type="ECO:0000313" key="3">
    <source>
        <dbReference type="Proteomes" id="UP000009047"/>
    </source>
</evidence>
<reference evidence="2 3" key="1">
    <citation type="journal article" date="2010" name="Stand. Genomic Sci.">
        <title>Complete genome sequence of Desulfarculus baarsii type strain (2st14).</title>
        <authorList>
            <person name="Sun H."/>
            <person name="Spring S."/>
            <person name="Lapidus A."/>
            <person name="Davenport K."/>
            <person name="Del Rio T.G."/>
            <person name="Tice H."/>
            <person name="Nolan M."/>
            <person name="Copeland A."/>
            <person name="Cheng J.F."/>
            <person name="Lucas S."/>
            <person name="Tapia R."/>
            <person name="Goodwin L."/>
            <person name="Pitluck S."/>
            <person name="Ivanova N."/>
            <person name="Pagani I."/>
            <person name="Mavromatis K."/>
            <person name="Ovchinnikova G."/>
            <person name="Pati A."/>
            <person name="Chen A."/>
            <person name="Palaniappan K."/>
            <person name="Hauser L."/>
            <person name="Chang Y.J."/>
            <person name="Jeffries C.D."/>
            <person name="Detter J.C."/>
            <person name="Han C."/>
            <person name="Rohde M."/>
            <person name="Brambilla E."/>
            <person name="Goker M."/>
            <person name="Woyke T."/>
            <person name="Bristow J."/>
            <person name="Eisen J.A."/>
            <person name="Markowitz V."/>
            <person name="Hugenholtz P."/>
            <person name="Kyrpides N.C."/>
            <person name="Klenk H.P."/>
            <person name="Land M."/>
        </authorList>
    </citation>
    <scope>NUCLEOTIDE SEQUENCE [LARGE SCALE GENOMIC DNA]</scope>
    <source>
        <strain evidence="3">ATCC 33931 / DSM 2075 / LMG 7858 / VKM B-1802 / 2st14</strain>
    </source>
</reference>
<dbReference type="OrthoDB" id="9798341at2"/>
<dbReference type="RefSeq" id="WP_013258473.1">
    <property type="nucleotide sequence ID" value="NC_014365.1"/>
</dbReference>
<gene>
    <name evidence="2" type="ordered locus">Deba_1652</name>
</gene>
<sequence>MINAIKKMALGVAAAALVLAASGAAMAFGHYTPGALGLGAATLPPPGFHYTIYNIFYNADTMIDDNGNESNVGLDLNVFASAHQFTYMTDYKFLGAEFGFDMIVPLVSTNIEIRAAGVDDSQFGIGDLYFEPFVLAWRKPQWDVAFALGFYAPTADSGGSASPGLGYWSFMETLGATYYFDQARTWSVSLLTRWLQNTESRDSDVTQGANVVAEYGAGKTISLSRDLLFQFGVSGYTNLQLTDNSGTTNDDVRARSNAVGPEIHFTLLKPLVLQAYLRYLFEYGTEATSEGQTLCLTLIGSF</sequence>
<dbReference type="InterPro" id="IPR025737">
    <property type="entry name" value="FApF"/>
</dbReference>
<dbReference type="STRING" id="644282.Deba_1652"/>
<dbReference type="AlphaFoldDB" id="E1QHH7"/>
<dbReference type="eggNOG" id="COG4313">
    <property type="taxonomic scope" value="Bacteria"/>
</dbReference>
<dbReference type="Pfam" id="PF13557">
    <property type="entry name" value="Phenol_MetA_deg"/>
    <property type="match status" value="1"/>
</dbReference>
<feature type="chain" id="PRO_5003150390" description="Transporter" evidence="1">
    <location>
        <begin position="28"/>
        <end position="302"/>
    </location>
</feature>
<proteinExistence type="predicted"/>